<sequence>MRPSALDLAEILKDFISWNLVTFIEVFGLERYCVSAGTSERHVRGMADVSRFRSIRRTTPVEGLRATRGFWPLEAAGQTSRCLSIGKGGSRNSGFRAGSQVYESSFRSARDMETHHQSNPAMVRDSDAPTGGHQSIHSNLAPCFRARCRC</sequence>
<reference evidence="2 3" key="1">
    <citation type="submission" date="2016-07" db="EMBL/GenBank/DDBJ databases">
        <title>Draft genome of the white-rot fungus Obba rivulosa 3A-2.</title>
        <authorList>
            <consortium name="DOE Joint Genome Institute"/>
            <person name="Miettinen O."/>
            <person name="Riley R."/>
            <person name="Acob R."/>
            <person name="Barry K."/>
            <person name="Cullen D."/>
            <person name="De Vries R."/>
            <person name="Hainaut M."/>
            <person name="Hatakka A."/>
            <person name="Henrissat B."/>
            <person name="Hilden K."/>
            <person name="Kuo R."/>
            <person name="Labutti K."/>
            <person name="Lipzen A."/>
            <person name="Makela M.R."/>
            <person name="Sandor L."/>
            <person name="Spatafora J.W."/>
            <person name="Grigoriev I.V."/>
            <person name="Hibbett D.S."/>
        </authorList>
    </citation>
    <scope>NUCLEOTIDE SEQUENCE [LARGE SCALE GENOMIC DNA]</scope>
    <source>
        <strain evidence="2 3">3A-2</strain>
    </source>
</reference>
<keyword evidence="3" id="KW-1185">Reference proteome</keyword>
<protein>
    <submittedName>
        <fullName evidence="2">Uncharacterized protein</fullName>
    </submittedName>
</protein>
<evidence type="ECO:0000313" key="3">
    <source>
        <dbReference type="Proteomes" id="UP000250043"/>
    </source>
</evidence>
<evidence type="ECO:0000313" key="2">
    <source>
        <dbReference type="EMBL" id="OCH88129.1"/>
    </source>
</evidence>
<gene>
    <name evidence="2" type="ORF">OBBRIDRAFT_108964</name>
</gene>
<accession>A0A8E2ARS1</accession>
<organism evidence="2 3">
    <name type="scientific">Obba rivulosa</name>
    <dbReference type="NCBI Taxonomy" id="1052685"/>
    <lineage>
        <taxon>Eukaryota</taxon>
        <taxon>Fungi</taxon>
        <taxon>Dikarya</taxon>
        <taxon>Basidiomycota</taxon>
        <taxon>Agaricomycotina</taxon>
        <taxon>Agaricomycetes</taxon>
        <taxon>Polyporales</taxon>
        <taxon>Gelatoporiaceae</taxon>
        <taxon>Obba</taxon>
    </lineage>
</organism>
<dbReference type="Proteomes" id="UP000250043">
    <property type="component" value="Unassembled WGS sequence"/>
</dbReference>
<proteinExistence type="predicted"/>
<feature type="region of interest" description="Disordered" evidence="1">
    <location>
        <begin position="113"/>
        <end position="134"/>
    </location>
</feature>
<name>A0A8E2ARS1_9APHY</name>
<evidence type="ECO:0000256" key="1">
    <source>
        <dbReference type="SAM" id="MobiDB-lite"/>
    </source>
</evidence>
<dbReference type="AlphaFoldDB" id="A0A8E2ARS1"/>
<dbReference type="EMBL" id="KV722461">
    <property type="protein sequence ID" value="OCH88129.1"/>
    <property type="molecule type" value="Genomic_DNA"/>
</dbReference>